<feature type="transmembrane region" description="Helical" evidence="1">
    <location>
        <begin position="20"/>
        <end position="44"/>
    </location>
</feature>
<protein>
    <submittedName>
        <fullName evidence="2">Uncharacterized protein</fullName>
    </submittedName>
</protein>
<accession>A0A6A5TKY6</accession>
<organism evidence="2 3">
    <name type="scientific">Byssothecium circinans</name>
    <dbReference type="NCBI Taxonomy" id="147558"/>
    <lineage>
        <taxon>Eukaryota</taxon>
        <taxon>Fungi</taxon>
        <taxon>Dikarya</taxon>
        <taxon>Ascomycota</taxon>
        <taxon>Pezizomycotina</taxon>
        <taxon>Dothideomycetes</taxon>
        <taxon>Pleosporomycetidae</taxon>
        <taxon>Pleosporales</taxon>
        <taxon>Massarineae</taxon>
        <taxon>Massarinaceae</taxon>
        <taxon>Byssothecium</taxon>
    </lineage>
</organism>
<keyword evidence="3" id="KW-1185">Reference proteome</keyword>
<proteinExistence type="predicted"/>
<dbReference type="EMBL" id="ML977006">
    <property type="protein sequence ID" value="KAF1953058.1"/>
    <property type="molecule type" value="Genomic_DNA"/>
</dbReference>
<gene>
    <name evidence="2" type="ORF">CC80DRAFT_165259</name>
</gene>
<keyword evidence="1" id="KW-1133">Transmembrane helix</keyword>
<keyword evidence="1" id="KW-0812">Transmembrane</keyword>
<name>A0A6A5TKY6_9PLEO</name>
<reference evidence="2" key="1">
    <citation type="journal article" date="2020" name="Stud. Mycol.">
        <title>101 Dothideomycetes genomes: a test case for predicting lifestyles and emergence of pathogens.</title>
        <authorList>
            <person name="Haridas S."/>
            <person name="Albert R."/>
            <person name="Binder M."/>
            <person name="Bloem J."/>
            <person name="Labutti K."/>
            <person name="Salamov A."/>
            <person name="Andreopoulos B."/>
            <person name="Baker S."/>
            <person name="Barry K."/>
            <person name="Bills G."/>
            <person name="Bluhm B."/>
            <person name="Cannon C."/>
            <person name="Castanera R."/>
            <person name="Culley D."/>
            <person name="Daum C."/>
            <person name="Ezra D."/>
            <person name="Gonzalez J."/>
            <person name="Henrissat B."/>
            <person name="Kuo A."/>
            <person name="Liang C."/>
            <person name="Lipzen A."/>
            <person name="Lutzoni F."/>
            <person name="Magnuson J."/>
            <person name="Mondo S."/>
            <person name="Nolan M."/>
            <person name="Ohm R."/>
            <person name="Pangilinan J."/>
            <person name="Park H.-J."/>
            <person name="Ramirez L."/>
            <person name="Alfaro M."/>
            <person name="Sun H."/>
            <person name="Tritt A."/>
            <person name="Yoshinaga Y."/>
            <person name="Zwiers L.-H."/>
            <person name="Turgeon B."/>
            <person name="Goodwin S."/>
            <person name="Spatafora J."/>
            <person name="Crous P."/>
            <person name="Grigoriev I."/>
        </authorList>
    </citation>
    <scope>NUCLEOTIDE SEQUENCE</scope>
    <source>
        <strain evidence="2">CBS 675.92</strain>
    </source>
</reference>
<evidence type="ECO:0000313" key="2">
    <source>
        <dbReference type="EMBL" id="KAF1953058.1"/>
    </source>
</evidence>
<evidence type="ECO:0000256" key="1">
    <source>
        <dbReference type="SAM" id="Phobius"/>
    </source>
</evidence>
<dbReference type="Proteomes" id="UP000800035">
    <property type="component" value="Unassembled WGS sequence"/>
</dbReference>
<keyword evidence="1" id="KW-0472">Membrane</keyword>
<sequence length="102" mass="11334">MWCELARRNNDGACGATSTFTFLLYVLYCAVLAMAIMKSGLVAVPSRSSPHVNPRREPCPSSQLQPYIISLIIFPFASRFVKAGSPRMLCPRYSSSHIPIRI</sequence>
<dbReference type="AlphaFoldDB" id="A0A6A5TKY6"/>
<evidence type="ECO:0000313" key="3">
    <source>
        <dbReference type="Proteomes" id="UP000800035"/>
    </source>
</evidence>